<evidence type="ECO:0000256" key="1">
    <source>
        <dbReference type="SAM" id="MobiDB-lite"/>
    </source>
</evidence>
<gene>
    <name evidence="2" type="ORF">OHC33_010776</name>
</gene>
<accession>A0AAN8E8P6</accession>
<feature type="compositionally biased region" description="Basic and acidic residues" evidence="1">
    <location>
        <begin position="226"/>
        <end position="246"/>
    </location>
</feature>
<reference evidence="2 3" key="1">
    <citation type="submission" date="2022-12" db="EMBL/GenBank/DDBJ databases">
        <title>Genomic features and morphological characterization of a novel Knufia sp. strain isolated from spacecraft assembly facility.</title>
        <authorList>
            <person name="Teixeira M."/>
            <person name="Chander A.M."/>
            <person name="Stajich J.E."/>
            <person name="Venkateswaran K."/>
        </authorList>
    </citation>
    <scope>NUCLEOTIDE SEQUENCE [LARGE SCALE GENOMIC DNA]</scope>
    <source>
        <strain evidence="2 3">FJI-L2-BK-P2</strain>
    </source>
</reference>
<keyword evidence="3" id="KW-1185">Reference proteome</keyword>
<evidence type="ECO:0000313" key="3">
    <source>
        <dbReference type="Proteomes" id="UP001316803"/>
    </source>
</evidence>
<proteinExistence type="predicted"/>
<evidence type="ECO:0000313" key="2">
    <source>
        <dbReference type="EMBL" id="KAK5948228.1"/>
    </source>
</evidence>
<sequence length="393" mass="43043">MLPKPNTNFTLPSLYDDLELDCRLYFPRVKTVSHEENHVGGCAIFAHPYAPLGGCYDDPVVHSVGSVLLRHGFVLATFNFRGAEKSAGRTSWSGKAELGDYVSVYAFMLAFINEGGVVDNILNADDNATSNLLPTLLLGGYSYGSMIAAHLPDIGVVLRILQHAKVGSAEHEIKNRAHELAQAFLGYCEVQQQRGRSNLKSLPAEVLQTSGATFGGYESPTAAHRISREGSRRSIDPERVRQSVDRVRRKLGSRSYSTGAHSSASAEATTPPEVVPKLMILLVSPLQGPVSSFATVFTKLKFERRDPKATAARDAPVMDTDVMLSSNHSLIVFGTDDRFTSPRKVSNWCQSLKARPGSMMDFREIVRAGHFWHDPGLESQMTGAVAEWLKSVH</sequence>
<protein>
    <submittedName>
        <fullName evidence="2">Uncharacterized protein</fullName>
    </submittedName>
</protein>
<dbReference type="EMBL" id="JAKLMC020000051">
    <property type="protein sequence ID" value="KAK5948228.1"/>
    <property type="molecule type" value="Genomic_DNA"/>
</dbReference>
<dbReference type="Gene3D" id="3.40.50.1820">
    <property type="entry name" value="alpha/beta hydrolase"/>
    <property type="match status" value="1"/>
</dbReference>
<name>A0AAN8E8P6_9EURO</name>
<organism evidence="2 3">
    <name type="scientific">Knufia fluminis</name>
    <dbReference type="NCBI Taxonomy" id="191047"/>
    <lineage>
        <taxon>Eukaryota</taxon>
        <taxon>Fungi</taxon>
        <taxon>Dikarya</taxon>
        <taxon>Ascomycota</taxon>
        <taxon>Pezizomycotina</taxon>
        <taxon>Eurotiomycetes</taxon>
        <taxon>Chaetothyriomycetidae</taxon>
        <taxon>Chaetothyriales</taxon>
        <taxon>Trichomeriaceae</taxon>
        <taxon>Knufia</taxon>
    </lineage>
</organism>
<feature type="compositionally biased region" description="Polar residues" evidence="1">
    <location>
        <begin position="254"/>
        <end position="268"/>
    </location>
</feature>
<dbReference type="AlphaFoldDB" id="A0AAN8E8P6"/>
<dbReference type="InterPro" id="IPR029058">
    <property type="entry name" value="AB_hydrolase_fold"/>
</dbReference>
<feature type="region of interest" description="Disordered" evidence="1">
    <location>
        <begin position="218"/>
        <end position="269"/>
    </location>
</feature>
<dbReference type="PANTHER" id="PTHR42103">
    <property type="entry name" value="ALPHA/BETA-HYDROLASES SUPERFAMILY PROTEIN"/>
    <property type="match status" value="1"/>
</dbReference>
<dbReference type="SUPFAM" id="SSF53474">
    <property type="entry name" value="alpha/beta-Hydrolases"/>
    <property type="match status" value="1"/>
</dbReference>
<dbReference type="PANTHER" id="PTHR42103:SF2">
    <property type="entry name" value="AB HYDROLASE-1 DOMAIN-CONTAINING PROTEIN"/>
    <property type="match status" value="1"/>
</dbReference>
<dbReference type="Proteomes" id="UP001316803">
    <property type="component" value="Unassembled WGS sequence"/>
</dbReference>
<comment type="caution">
    <text evidence="2">The sequence shown here is derived from an EMBL/GenBank/DDBJ whole genome shotgun (WGS) entry which is preliminary data.</text>
</comment>